<evidence type="ECO:0000256" key="1">
    <source>
        <dbReference type="SAM" id="MobiDB-lite"/>
    </source>
</evidence>
<evidence type="ECO:0008006" key="3">
    <source>
        <dbReference type="Google" id="ProtNLM"/>
    </source>
</evidence>
<accession>A0A6L2MCK5</accession>
<comment type="caution">
    <text evidence="2">The sequence shown here is derived from an EMBL/GenBank/DDBJ whole genome shotgun (WGS) entry which is preliminary data.</text>
</comment>
<sequence>MPEPIYPEYIPLEDEHILLEEEQPLPHVASPTAKSLGYVAESYPEEDPEKYEEDEVEDGPVDYPGDGGDDGDDDDDGNSSGYDADDEDEDNEDEEEKEEHLAPTDSVTSISLPPEAEVERLLAMPTPLPSPLTSLSPPSVGERLAICMAPAALPLPLVPPSSYPPPLIDRRDDILESEQPPRKRLCLATLGSRYEVGESSTRGQGVDYGYIDTVEAEMRHRGIIEVGYGIKDTWIDPADAVPDMASTTLEKVNTRVTELAELHEHDTQDLYALLEDAQDETLRVMRDIRREMGDMHAELLTLRGQLRRARKPGGDVRLLNHQDAPRDADSDI</sequence>
<feature type="compositionally biased region" description="Acidic residues" evidence="1">
    <location>
        <begin position="43"/>
        <end position="60"/>
    </location>
</feature>
<feature type="region of interest" description="Disordered" evidence="1">
    <location>
        <begin position="21"/>
        <end position="111"/>
    </location>
</feature>
<reference evidence="2" key="1">
    <citation type="journal article" date="2019" name="Sci. Rep.">
        <title>Draft genome of Tanacetum cinerariifolium, the natural source of mosquito coil.</title>
        <authorList>
            <person name="Yamashiro T."/>
            <person name="Shiraishi A."/>
            <person name="Satake H."/>
            <person name="Nakayama K."/>
        </authorList>
    </citation>
    <scope>NUCLEOTIDE SEQUENCE</scope>
</reference>
<organism evidence="2">
    <name type="scientific">Tanacetum cinerariifolium</name>
    <name type="common">Dalmatian daisy</name>
    <name type="synonym">Chrysanthemum cinerariifolium</name>
    <dbReference type="NCBI Taxonomy" id="118510"/>
    <lineage>
        <taxon>Eukaryota</taxon>
        <taxon>Viridiplantae</taxon>
        <taxon>Streptophyta</taxon>
        <taxon>Embryophyta</taxon>
        <taxon>Tracheophyta</taxon>
        <taxon>Spermatophyta</taxon>
        <taxon>Magnoliopsida</taxon>
        <taxon>eudicotyledons</taxon>
        <taxon>Gunneridae</taxon>
        <taxon>Pentapetalae</taxon>
        <taxon>asterids</taxon>
        <taxon>campanulids</taxon>
        <taxon>Asterales</taxon>
        <taxon>Asteraceae</taxon>
        <taxon>Asteroideae</taxon>
        <taxon>Anthemideae</taxon>
        <taxon>Anthemidinae</taxon>
        <taxon>Tanacetum</taxon>
    </lineage>
</organism>
<dbReference type="EMBL" id="BKCJ010006352">
    <property type="protein sequence ID" value="GEU71691.1"/>
    <property type="molecule type" value="Genomic_DNA"/>
</dbReference>
<feature type="region of interest" description="Disordered" evidence="1">
    <location>
        <begin position="312"/>
        <end position="332"/>
    </location>
</feature>
<name>A0A6L2MCK5_TANCI</name>
<gene>
    <name evidence="2" type="ORF">Tci_043669</name>
</gene>
<proteinExistence type="predicted"/>
<dbReference type="AlphaFoldDB" id="A0A6L2MCK5"/>
<feature type="compositionally biased region" description="Acidic residues" evidence="1">
    <location>
        <begin position="67"/>
        <end position="97"/>
    </location>
</feature>
<evidence type="ECO:0000313" key="2">
    <source>
        <dbReference type="EMBL" id="GEU71691.1"/>
    </source>
</evidence>
<protein>
    <recommendedName>
        <fullName evidence="3">Reverse transcriptase domain-containing protein</fullName>
    </recommendedName>
</protein>